<dbReference type="InterPro" id="IPR029058">
    <property type="entry name" value="AB_hydrolase_fold"/>
</dbReference>
<keyword evidence="2" id="KW-0378">Hydrolase</keyword>
<dbReference type="SUPFAM" id="SSF53474">
    <property type="entry name" value="alpha/beta-Hydrolases"/>
    <property type="match status" value="1"/>
</dbReference>
<dbReference type="RefSeq" id="WP_141004658.1">
    <property type="nucleotide sequence ID" value="NZ_BAAAOR010000015.1"/>
</dbReference>
<proteinExistence type="predicted"/>
<dbReference type="Pfam" id="PF12697">
    <property type="entry name" value="Abhydrolase_6"/>
    <property type="match status" value="1"/>
</dbReference>
<sequence>MADVAQILTVPALDGDGVLAGHYFAPRAEPTGVLLVAVHGGTYDHRYWNAPSVGGVRYSFAEDMTARGHGVVAVDQLGVAASRVADPDAVTIAAAAEAISALVARARSELADQLRLRRVALLGHSIGSIVSVWTQATHHPADLLVTTGIGHVPLEDDESPFGPGVLEEALQHPWVDLPPAARKRAFYDPRTADPAVVELDNASLRSVFPRQLLLDAVGATTGPELSRVDRVEGPVCVVLADRDPIAPAALADRETAPWAATGDVEVHKVSETGHCYNLHPTNVVSWDIVHDYVSSRV</sequence>
<feature type="domain" description="AB hydrolase-1" evidence="1">
    <location>
        <begin position="35"/>
        <end position="284"/>
    </location>
</feature>
<reference evidence="2 3" key="1">
    <citation type="journal article" date="2019" name="Int. J. Syst. Evol. Microbiol.">
        <title>The Global Catalogue of Microorganisms (GCM) 10K type strain sequencing project: providing services to taxonomists for standard genome sequencing and annotation.</title>
        <authorList>
            <consortium name="The Broad Institute Genomics Platform"/>
            <consortium name="The Broad Institute Genome Sequencing Center for Infectious Disease"/>
            <person name="Wu L."/>
            <person name="Ma J."/>
        </authorList>
    </citation>
    <scope>NUCLEOTIDE SEQUENCE [LARGE SCALE GENOMIC DNA]</scope>
    <source>
        <strain evidence="2 3">JCM 14942</strain>
    </source>
</reference>
<keyword evidence="3" id="KW-1185">Reference proteome</keyword>
<protein>
    <submittedName>
        <fullName evidence="2">Alpha/beta fold hydrolase</fullName>
    </submittedName>
</protein>
<name>A0ABN2ADX9_9ACTN</name>
<accession>A0ABN2ADX9</accession>
<dbReference type="EMBL" id="BAAAOR010000015">
    <property type="protein sequence ID" value="GAA1517120.1"/>
    <property type="molecule type" value="Genomic_DNA"/>
</dbReference>
<dbReference type="GO" id="GO:0016787">
    <property type="term" value="F:hydrolase activity"/>
    <property type="evidence" value="ECO:0007669"/>
    <property type="project" value="UniProtKB-KW"/>
</dbReference>
<evidence type="ECO:0000313" key="2">
    <source>
        <dbReference type="EMBL" id="GAA1517120.1"/>
    </source>
</evidence>
<evidence type="ECO:0000259" key="1">
    <source>
        <dbReference type="Pfam" id="PF12697"/>
    </source>
</evidence>
<evidence type="ECO:0000313" key="3">
    <source>
        <dbReference type="Proteomes" id="UP001500842"/>
    </source>
</evidence>
<dbReference type="Proteomes" id="UP001500842">
    <property type="component" value="Unassembled WGS sequence"/>
</dbReference>
<organism evidence="2 3">
    <name type="scientific">Nocardioides humi</name>
    <dbReference type="NCBI Taxonomy" id="449461"/>
    <lineage>
        <taxon>Bacteria</taxon>
        <taxon>Bacillati</taxon>
        <taxon>Actinomycetota</taxon>
        <taxon>Actinomycetes</taxon>
        <taxon>Propionibacteriales</taxon>
        <taxon>Nocardioidaceae</taxon>
        <taxon>Nocardioides</taxon>
    </lineage>
</organism>
<dbReference type="Gene3D" id="3.40.50.1820">
    <property type="entry name" value="alpha/beta hydrolase"/>
    <property type="match status" value="1"/>
</dbReference>
<dbReference type="InterPro" id="IPR000073">
    <property type="entry name" value="AB_hydrolase_1"/>
</dbReference>
<comment type="caution">
    <text evidence="2">The sequence shown here is derived from an EMBL/GenBank/DDBJ whole genome shotgun (WGS) entry which is preliminary data.</text>
</comment>
<gene>
    <name evidence="2" type="ORF">GCM10009788_21630</name>
</gene>